<keyword evidence="2" id="KW-1185">Reference proteome</keyword>
<dbReference type="EMBL" id="JAVDVI010000004">
    <property type="protein sequence ID" value="MDR6967245.1"/>
    <property type="molecule type" value="Genomic_DNA"/>
</dbReference>
<evidence type="ECO:0000313" key="1">
    <source>
        <dbReference type="EMBL" id="MDR6967245.1"/>
    </source>
</evidence>
<gene>
    <name evidence="1" type="ORF">J2X31_001252</name>
</gene>
<name>A0ABU1TMQ6_9FLAO</name>
<dbReference type="Proteomes" id="UP001255185">
    <property type="component" value="Unassembled WGS sequence"/>
</dbReference>
<organism evidence="1 2">
    <name type="scientific">Flavobacterium arsenatis</name>
    <dbReference type="NCBI Taxonomy" id="1484332"/>
    <lineage>
        <taxon>Bacteria</taxon>
        <taxon>Pseudomonadati</taxon>
        <taxon>Bacteroidota</taxon>
        <taxon>Flavobacteriia</taxon>
        <taxon>Flavobacteriales</taxon>
        <taxon>Flavobacteriaceae</taxon>
        <taxon>Flavobacterium</taxon>
    </lineage>
</organism>
<comment type="caution">
    <text evidence="1">The sequence shown here is derived from an EMBL/GenBank/DDBJ whole genome shotgun (WGS) entry which is preliminary data.</text>
</comment>
<sequence length="103" mass="12063">MVLRKDRLRQVAKRWKIKVGRCEFEVKSIRKKLTRLALIVVESLEGEKPIFSWQKRATNGSSFFDVEKKVFDKSLERKAGIASKKVNSFESQYSVRKIKNKSD</sequence>
<dbReference type="RefSeq" id="WP_310025279.1">
    <property type="nucleotide sequence ID" value="NZ_JAVDVI010000004.1"/>
</dbReference>
<evidence type="ECO:0000313" key="2">
    <source>
        <dbReference type="Proteomes" id="UP001255185"/>
    </source>
</evidence>
<proteinExistence type="predicted"/>
<accession>A0ABU1TMQ6</accession>
<reference evidence="1 2" key="1">
    <citation type="submission" date="2023-07" db="EMBL/GenBank/DDBJ databases">
        <title>Sorghum-associated microbial communities from plants grown in Nebraska, USA.</title>
        <authorList>
            <person name="Schachtman D."/>
        </authorList>
    </citation>
    <scope>NUCLEOTIDE SEQUENCE [LARGE SCALE GENOMIC DNA]</scope>
    <source>
        <strain evidence="1 2">3773</strain>
    </source>
</reference>
<protein>
    <submittedName>
        <fullName evidence="1">Uncharacterized protein</fullName>
    </submittedName>
</protein>